<evidence type="ECO:0008006" key="4">
    <source>
        <dbReference type="Google" id="ProtNLM"/>
    </source>
</evidence>
<gene>
    <name evidence="1" type="ORF">ENI32_05140</name>
    <name evidence="2" type="ORF">SBU_001142</name>
</gene>
<dbReference type="EMBL" id="LYOR01000005">
    <property type="protein sequence ID" value="OFV65960.1"/>
    <property type="molecule type" value="Genomic_DNA"/>
</dbReference>
<reference evidence="1" key="2">
    <citation type="journal article" date="2020" name="mSystems">
        <title>Genome- and Community-Level Interaction Insights into Carbon Utilization and Element Cycling Functions of Hydrothermarchaeota in Hydrothermal Sediment.</title>
        <authorList>
            <person name="Zhou Z."/>
            <person name="Liu Y."/>
            <person name="Xu W."/>
            <person name="Pan J."/>
            <person name="Luo Z.H."/>
            <person name="Li M."/>
        </authorList>
    </citation>
    <scope>NUCLEOTIDE SEQUENCE [LARGE SCALE GENOMIC DNA]</scope>
    <source>
        <strain evidence="1">HyVt-386</strain>
    </source>
</reference>
<dbReference type="EMBL" id="DRIE01000089">
    <property type="protein sequence ID" value="HEC57250.1"/>
    <property type="molecule type" value="Genomic_DNA"/>
</dbReference>
<dbReference type="AlphaFoldDB" id="A0A1F2P415"/>
<comment type="caution">
    <text evidence="2">The sequence shown here is derived from an EMBL/GenBank/DDBJ whole genome shotgun (WGS) entry which is preliminary data.</text>
</comment>
<proteinExistence type="predicted"/>
<reference evidence="2 3" key="1">
    <citation type="submission" date="2016-05" db="EMBL/GenBank/DDBJ databases">
        <title>Microbial consortia oxidize butane by reversing methanogenesis.</title>
        <authorList>
            <person name="Laso-Perez R."/>
            <person name="Richter M."/>
            <person name="Wegener G."/>
            <person name="Musat F."/>
        </authorList>
    </citation>
    <scope>NUCLEOTIDE SEQUENCE [LARGE SCALE GENOMIC DNA]</scope>
    <source>
        <strain evidence="2">BOX1</strain>
    </source>
</reference>
<dbReference type="Proteomes" id="UP000885936">
    <property type="component" value="Unassembled WGS sequence"/>
</dbReference>
<evidence type="ECO:0000313" key="3">
    <source>
        <dbReference type="Proteomes" id="UP000185779"/>
    </source>
</evidence>
<evidence type="ECO:0000313" key="1">
    <source>
        <dbReference type="EMBL" id="HEC57250.1"/>
    </source>
</evidence>
<sequence>MDLKEIKNILMDIHESIGEKSLGLAVGTIDGEVVVGTETAGKEFDAEIAVQGFSKALKDGKNIFNELDAGDLMYVMMASSEKIGLVMPVGERYLLGLAARWGLNLRRAMFEMRIAQNHLAEPLYG</sequence>
<keyword evidence="3" id="KW-1185">Reference proteome</keyword>
<name>A0A1F2P415_9EURY</name>
<dbReference type="STRING" id="1839936.SBU_001142"/>
<evidence type="ECO:0000313" key="2">
    <source>
        <dbReference type="EMBL" id="OFV65960.1"/>
    </source>
</evidence>
<dbReference type="Gene3D" id="3.30.450.30">
    <property type="entry name" value="Dynein light chain 2a, cytoplasmic"/>
    <property type="match status" value="1"/>
</dbReference>
<accession>A0A1F2P415</accession>
<dbReference type="SUPFAM" id="SSF103196">
    <property type="entry name" value="Roadblock/LC7 domain"/>
    <property type="match status" value="1"/>
</dbReference>
<organism evidence="2 3">
    <name type="scientific">Candidatus Syntropharchaeum butanivorans</name>
    <dbReference type="NCBI Taxonomy" id="1839936"/>
    <lineage>
        <taxon>Archaea</taxon>
        <taxon>Methanobacteriati</taxon>
        <taxon>Methanobacteriota</taxon>
        <taxon>Stenosarchaea group</taxon>
        <taxon>Methanomicrobia</taxon>
        <taxon>Methanosarcinales</taxon>
        <taxon>ANME-2 cluster</taxon>
        <taxon>Candidatus Syntropharchaeum</taxon>
    </lineage>
</organism>
<protein>
    <recommendedName>
        <fullName evidence="4">Roadblock/LAMTOR2 domain-containing protein</fullName>
    </recommendedName>
</protein>
<dbReference type="Proteomes" id="UP000185779">
    <property type="component" value="Unassembled WGS sequence"/>
</dbReference>